<sequence length="433" mass="46598">MNISRRHMLSVSGLGLSAALLSACAGIGTSTSSSDGQEASGPLQFWSNHPGSSRDVEQKLIDQWNADNPDNQVQLIDAGANYEELAQKFNAALSGGQLPDVVVASDVTWFNFAFTEATTPLDDIWESEGIDTSTYVDTLLGDYVYDGKHYGVPYSRSTCLMYLNTDLLAKAGLPTDRGPETWQEFAEWAPKLLEANGGKAALSIPDGSNYLDWYFQGMMWTFGGHYSKEWDPTFTDEKTVEAAKFLQDQVKAGHIVISKDAENEFGMGNTAATLASTGSLGGMTESASVPFITAFMPGPAPGCPTGGAGLSIPAGISDERKAKAAKFIDWLTSTESTIEFTQATGYMPVRKDAAEHPDEAAFLDENPNARTAIEQLSENTASQDYARVFVNGGGKRIGGALDRIVAGQDVTEVLSSLQEETQKVIDRDIKPHL</sequence>
<accession>A0ABP9BSB4</accession>
<feature type="signal peptide" evidence="2">
    <location>
        <begin position="1"/>
        <end position="25"/>
    </location>
</feature>
<evidence type="ECO:0000313" key="4">
    <source>
        <dbReference type="Proteomes" id="UP001500187"/>
    </source>
</evidence>
<feature type="region of interest" description="Disordered" evidence="1">
    <location>
        <begin position="31"/>
        <end position="53"/>
    </location>
</feature>
<name>A0ABP9BSB4_9MICC</name>
<protein>
    <submittedName>
        <fullName evidence="3">ABC transporter substrate-binding protein</fullName>
    </submittedName>
</protein>
<dbReference type="SUPFAM" id="SSF53850">
    <property type="entry name" value="Periplasmic binding protein-like II"/>
    <property type="match status" value="1"/>
</dbReference>
<organism evidence="3 4">
    <name type="scientific">Rothia endophytica</name>
    <dbReference type="NCBI Taxonomy" id="1324766"/>
    <lineage>
        <taxon>Bacteria</taxon>
        <taxon>Bacillati</taxon>
        <taxon>Actinomycetota</taxon>
        <taxon>Actinomycetes</taxon>
        <taxon>Micrococcales</taxon>
        <taxon>Micrococcaceae</taxon>
        <taxon>Rothia</taxon>
    </lineage>
</organism>
<gene>
    <name evidence="3" type="ORF">GCM10023352_16870</name>
</gene>
<evidence type="ECO:0000313" key="3">
    <source>
        <dbReference type="EMBL" id="GAA4797833.1"/>
    </source>
</evidence>
<feature type="chain" id="PRO_5045160050" evidence="2">
    <location>
        <begin position="26"/>
        <end position="433"/>
    </location>
</feature>
<evidence type="ECO:0000256" key="2">
    <source>
        <dbReference type="SAM" id="SignalP"/>
    </source>
</evidence>
<proteinExistence type="predicted"/>
<reference evidence="4" key="1">
    <citation type="journal article" date="2019" name="Int. J. Syst. Evol. Microbiol.">
        <title>The Global Catalogue of Microorganisms (GCM) 10K type strain sequencing project: providing services to taxonomists for standard genome sequencing and annotation.</title>
        <authorList>
            <consortium name="The Broad Institute Genomics Platform"/>
            <consortium name="The Broad Institute Genome Sequencing Center for Infectious Disease"/>
            <person name="Wu L."/>
            <person name="Ma J."/>
        </authorList>
    </citation>
    <scope>NUCLEOTIDE SEQUENCE [LARGE SCALE GENOMIC DNA]</scope>
    <source>
        <strain evidence="4">JCM 18541</strain>
    </source>
</reference>
<comment type="caution">
    <text evidence="3">The sequence shown here is derived from an EMBL/GenBank/DDBJ whole genome shotgun (WGS) entry which is preliminary data.</text>
</comment>
<dbReference type="RefSeq" id="WP_345446450.1">
    <property type="nucleotide sequence ID" value="NZ_BAABKP010000003.1"/>
</dbReference>
<evidence type="ECO:0000256" key="1">
    <source>
        <dbReference type="SAM" id="MobiDB-lite"/>
    </source>
</evidence>
<keyword evidence="4" id="KW-1185">Reference proteome</keyword>
<dbReference type="Proteomes" id="UP001500187">
    <property type="component" value="Unassembled WGS sequence"/>
</dbReference>
<dbReference type="PANTHER" id="PTHR43649">
    <property type="entry name" value="ARABINOSE-BINDING PROTEIN-RELATED"/>
    <property type="match status" value="1"/>
</dbReference>
<keyword evidence="2" id="KW-0732">Signal</keyword>
<dbReference type="Pfam" id="PF13416">
    <property type="entry name" value="SBP_bac_8"/>
    <property type="match status" value="1"/>
</dbReference>
<dbReference type="InterPro" id="IPR006311">
    <property type="entry name" value="TAT_signal"/>
</dbReference>
<dbReference type="PANTHER" id="PTHR43649:SF30">
    <property type="entry name" value="ABC TRANSPORTER SUBSTRATE-BINDING PROTEIN"/>
    <property type="match status" value="1"/>
</dbReference>
<dbReference type="PROSITE" id="PS51318">
    <property type="entry name" value="TAT"/>
    <property type="match status" value="1"/>
</dbReference>
<dbReference type="InterPro" id="IPR050490">
    <property type="entry name" value="Bact_solute-bd_prot1"/>
</dbReference>
<dbReference type="InterPro" id="IPR006059">
    <property type="entry name" value="SBP"/>
</dbReference>
<dbReference type="EMBL" id="BAABKP010000003">
    <property type="protein sequence ID" value="GAA4797833.1"/>
    <property type="molecule type" value="Genomic_DNA"/>
</dbReference>
<dbReference type="Gene3D" id="3.40.190.10">
    <property type="entry name" value="Periplasmic binding protein-like II"/>
    <property type="match status" value="1"/>
</dbReference>
<dbReference type="CDD" id="cd14748">
    <property type="entry name" value="PBP2_UgpB"/>
    <property type="match status" value="1"/>
</dbReference>
<dbReference type="PROSITE" id="PS51257">
    <property type="entry name" value="PROKAR_LIPOPROTEIN"/>
    <property type="match status" value="1"/>
</dbReference>